<dbReference type="Gene3D" id="3.40.50.2000">
    <property type="entry name" value="Glycogen Phosphorylase B"/>
    <property type="match status" value="2"/>
</dbReference>
<keyword evidence="3" id="KW-1185">Reference proteome</keyword>
<evidence type="ECO:0000256" key="1">
    <source>
        <dbReference type="ARBA" id="ARBA00006047"/>
    </source>
</evidence>
<accession>A0ABS7TNM9</accession>
<dbReference type="PANTHER" id="PTHR42655">
    <property type="entry name" value="GLYCOGEN PHOSPHORYLASE"/>
    <property type="match status" value="1"/>
</dbReference>
<sequence>MTSSPQLVAYFSMEIAVSSELPTYAGGLGVLAGDHLRAAADSGVAMVGVTLLYRKGYFRQVLDAQGHQQERDVQWLPEHHLERVSAQVVVTIEGREVRVGAWCTWIHGVGGGRVPVYMLDTDVDGNGEEDRRITDHLYGGEERYRLQQEAVLGIGGRRLLAALELAPTRYHLNEGHSSLLALDMLAVEMSSRTDGPEDMAAALAAVRSRCVFTTHTPIPAGHDRFPGALATAVLGRELVELYGKLPTPHSAEINMSALGIELSGFVNAVSHRHAEVSSGMFPGHTVHAITNGVHSSTWTAPAMRAVFDRWIPEWRRHGHALRQAQKIPTAAIVAAHREAKRALVDEINRHGDHNFGEERFTIGFARRATAYKRMLLILRDVRRLREIASRWGTLQIVFAGKAHPRDLEGKRMIEAVFRQQETVLPAVRIAFVPGYDMRLGGLITAGVDLWLNTPMAPLEASGTSGMKAAHNGVPNLSVRDGWWCEGYVEGQTGWVLAPGHPSDDADAAQLYRVLDEEILPLYLGAPERWAERMRASIALAASYFNAHRMLGEYVDRAYAPGS</sequence>
<protein>
    <submittedName>
        <fullName evidence="2">Alpha-glucan family phosphorylase</fullName>
    </submittedName>
</protein>
<dbReference type="InterPro" id="IPR000811">
    <property type="entry name" value="Glyco_trans_35"/>
</dbReference>
<dbReference type="EMBL" id="JAIRAU010000009">
    <property type="protein sequence ID" value="MBZ5709837.1"/>
    <property type="molecule type" value="Genomic_DNA"/>
</dbReference>
<dbReference type="PANTHER" id="PTHR42655:SF1">
    <property type="entry name" value="GLYCOGEN PHOSPHORYLASE"/>
    <property type="match status" value="1"/>
</dbReference>
<evidence type="ECO:0000313" key="3">
    <source>
        <dbReference type="Proteomes" id="UP001139031"/>
    </source>
</evidence>
<comment type="similarity">
    <text evidence="1">Belongs to the glycogen phosphorylase family.</text>
</comment>
<dbReference type="NCBIfam" id="TIGR02094">
    <property type="entry name" value="more_P_ylases"/>
    <property type="match status" value="1"/>
</dbReference>
<comment type="caution">
    <text evidence="2">The sequence shown here is derived from an EMBL/GenBank/DDBJ whole genome shotgun (WGS) entry which is preliminary data.</text>
</comment>
<proteinExistence type="inferred from homology"/>
<dbReference type="SUPFAM" id="SSF53756">
    <property type="entry name" value="UDP-Glycosyltransferase/glycogen phosphorylase"/>
    <property type="match status" value="1"/>
</dbReference>
<evidence type="ECO:0000313" key="2">
    <source>
        <dbReference type="EMBL" id="MBZ5709837.1"/>
    </source>
</evidence>
<gene>
    <name evidence="2" type="primary">glgP</name>
    <name evidence="2" type="ORF">K7C98_11275</name>
</gene>
<dbReference type="Proteomes" id="UP001139031">
    <property type="component" value="Unassembled WGS sequence"/>
</dbReference>
<dbReference type="InterPro" id="IPR011834">
    <property type="entry name" value="Agluc_phsphrylas"/>
</dbReference>
<organism evidence="2 3">
    <name type="scientific">Nannocystis pusilla</name>
    <dbReference type="NCBI Taxonomy" id="889268"/>
    <lineage>
        <taxon>Bacteria</taxon>
        <taxon>Pseudomonadati</taxon>
        <taxon>Myxococcota</taxon>
        <taxon>Polyangia</taxon>
        <taxon>Nannocystales</taxon>
        <taxon>Nannocystaceae</taxon>
        <taxon>Nannocystis</taxon>
    </lineage>
</organism>
<dbReference type="RefSeq" id="WP_224191609.1">
    <property type="nucleotide sequence ID" value="NZ_JAIRAU010000009.1"/>
</dbReference>
<reference evidence="2" key="1">
    <citation type="submission" date="2021-08" db="EMBL/GenBank/DDBJ databases">
        <authorList>
            <person name="Stevens D.C."/>
        </authorList>
    </citation>
    <scope>NUCLEOTIDE SEQUENCE</scope>
    <source>
        <strain evidence="2">DSM 53165</strain>
    </source>
</reference>
<name>A0ABS7TNM9_9BACT</name>
<dbReference type="InterPro" id="IPR052182">
    <property type="entry name" value="Glycogen/Maltodextrin_Phosph"/>
</dbReference>
<dbReference type="Pfam" id="PF00343">
    <property type="entry name" value="Phosphorylase"/>
    <property type="match status" value="1"/>
</dbReference>